<evidence type="ECO:0000313" key="3">
    <source>
        <dbReference type="EMBL" id="QPT44922.1"/>
    </source>
</evidence>
<sequence length="89" mass="10856">MNKFEKIFLLMAVDFIIIFNMGLAFDPFKNHFLFKVFHYYFAISIVLLFFYYTISKLFPRIDNYYWVFIIIFITIKEYFAILLYGASVL</sequence>
<evidence type="ECO:0000256" key="1">
    <source>
        <dbReference type="SAM" id="Phobius"/>
    </source>
</evidence>
<dbReference type="EMBL" id="LXTW01000037">
    <property type="protein sequence ID" value="OBX82488.1"/>
    <property type="molecule type" value="Genomic_DNA"/>
</dbReference>
<reference evidence="2 4" key="1">
    <citation type="submission" date="2016-05" db="EMBL/GenBank/DDBJ databases">
        <title>Draft genome sequence of Moraxella nonliquefaciens CCUG 348T.</title>
        <authorList>
            <person name="Salva-Serra F."/>
            <person name="Engstrom-Jakobsson H."/>
            <person name="Thorell K."/>
            <person name="Gonzales-Siles L."/>
            <person name="Karlsson R."/>
            <person name="Boulund F."/>
            <person name="Engstrand L."/>
            <person name="Kristiansson E."/>
            <person name="Moore E."/>
        </authorList>
    </citation>
    <scope>NUCLEOTIDE SEQUENCE [LARGE SCALE GENOMIC DNA]</scope>
    <source>
        <strain evidence="2 4">CCUG 348</strain>
    </source>
</reference>
<protein>
    <submittedName>
        <fullName evidence="2">Uncharacterized protein</fullName>
    </submittedName>
</protein>
<dbReference type="RefSeq" id="WP_067010484.1">
    <property type="nucleotide sequence ID" value="NZ_CP065728.1"/>
</dbReference>
<keyword evidence="1" id="KW-0812">Transmembrane</keyword>
<accession>A0A1B8QHA8</accession>
<evidence type="ECO:0000313" key="4">
    <source>
        <dbReference type="Proteomes" id="UP000092575"/>
    </source>
</evidence>
<evidence type="ECO:0000313" key="5">
    <source>
        <dbReference type="Proteomes" id="UP000594834"/>
    </source>
</evidence>
<feature type="transmembrane region" description="Helical" evidence="1">
    <location>
        <begin position="37"/>
        <end position="54"/>
    </location>
</feature>
<proteinExistence type="predicted"/>
<feature type="transmembrane region" description="Helical" evidence="1">
    <location>
        <begin position="7"/>
        <end position="25"/>
    </location>
</feature>
<gene>
    <name evidence="2" type="ORF">A7456_07045</name>
    <name evidence="3" type="ORF">I6G26_02505</name>
</gene>
<feature type="transmembrane region" description="Helical" evidence="1">
    <location>
        <begin position="66"/>
        <end position="86"/>
    </location>
</feature>
<evidence type="ECO:0000313" key="2">
    <source>
        <dbReference type="EMBL" id="OBX82488.1"/>
    </source>
</evidence>
<keyword evidence="1" id="KW-1133">Transmembrane helix</keyword>
<dbReference type="Proteomes" id="UP000594834">
    <property type="component" value="Chromosome"/>
</dbReference>
<keyword evidence="1" id="KW-0472">Membrane</keyword>
<name>A0A1B8QHA8_MORNO</name>
<dbReference type="AlphaFoldDB" id="A0A1B8QHA8"/>
<dbReference type="EMBL" id="CP065728">
    <property type="protein sequence ID" value="QPT44922.1"/>
    <property type="molecule type" value="Genomic_DNA"/>
</dbReference>
<dbReference type="Proteomes" id="UP000092575">
    <property type="component" value="Unassembled WGS sequence"/>
</dbReference>
<reference evidence="3 5" key="2">
    <citation type="submission" date="2020-12" db="EMBL/GenBank/DDBJ databases">
        <title>FDA dAtabase for Regulatory Grade micrObial Sequences (FDA-ARGOS): Supporting development and validation of Infectious Disease Dx tests.</title>
        <authorList>
            <person name="Sproer C."/>
            <person name="Gronow S."/>
            <person name="Severitt S."/>
            <person name="Schroder I."/>
            <person name="Tallon L."/>
            <person name="Sadzewicz L."/>
            <person name="Zhao X."/>
            <person name="Boylan J."/>
            <person name="Ott S."/>
            <person name="Bowen H."/>
            <person name="Vavikolanu K."/>
            <person name="Mehta A."/>
            <person name="Aluvathingal J."/>
            <person name="Nadendla S."/>
            <person name="Lowell S."/>
            <person name="Myers T."/>
            <person name="Yan Y."/>
            <person name="Sichtig H."/>
        </authorList>
    </citation>
    <scope>NUCLEOTIDE SEQUENCE [LARGE SCALE GENOMIC DNA]</scope>
    <source>
        <strain evidence="3 5">FDAARGOS_869</strain>
    </source>
</reference>
<organism evidence="2 4">
    <name type="scientific">Moraxella nonliquefaciens</name>
    <dbReference type="NCBI Taxonomy" id="478"/>
    <lineage>
        <taxon>Bacteria</taxon>
        <taxon>Pseudomonadati</taxon>
        <taxon>Pseudomonadota</taxon>
        <taxon>Gammaproteobacteria</taxon>
        <taxon>Moraxellales</taxon>
        <taxon>Moraxellaceae</taxon>
        <taxon>Moraxella</taxon>
    </lineage>
</organism>
<keyword evidence="5" id="KW-1185">Reference proteome</keyword>